<dbReference type="GO" id="GO:0031932">
    <property type="term" value="C:TORC2 complex"/>
    <property type="evidence" value="ECO:0007669"/>
    <property type="project" value="TreeGrafter"/>
</dbReference>
<dbReference type="Gene3D" id="3.30.1010.10">
    <property type="entry name" value="Phosphatidylinositol 3-kinase Catalytic Subunit, Chain A, domain 4"/>
    <property type="match status" value="1"/>
</dbReference>
<feature type="compositionally biased region" description="Basic and acidic residues" evidence="6">
    <location>
        <begin position="302"/>
        <end position="312"/>
    </location>
</feature>
<dbReference type="InterPro" id="IPR003152">
    <property type="entry name" value="FATC_dom"/>
</dbReference>
<dbReference type="GO" id="GO:0005524">
    <property type="term" value="F:ATP binding"/>
    <property type="evidence" value="ECO:0007669"/>
    <property type="project" value="UniProtKB-KW"/>
</dbReference>
<evidence type="ECO:0000259" key="7">
    <source>
        <dbReference type="PROSITE" id="PS50290"/>
    </source>
</evidence>
<dbReference type="Gene3D" id="1.20.120.150">
    <property type="entry name" value="FKBP12-rapamycin binding domain"/>
    <property type="match status" value="1"/>
</dbReference>
<dbReference type="GO" id="GO:0031931">
    <property type="term" value="C:TORC1 complex"/>
    <property type="evidence" value="ECO:0007669"/>
    <property type="project" value="TreeGrafter"/>
</dbReference>
<dbReference type="InterPro" id="IPR036738">
    <property type="entry name" value="FRB_sf"/>
</dbReference>
<dbReference type="PANTHER" id="PTHR11139">
    <property type="entry name" value="ATAXIA TELANGIECTASIA MUTATED ATM -RELATED"/>
    <property type="match status" value="1"/>
</dbReference>
<keyword evidence="4" id="KW-0418">Kinase</keyword>
<dbReference type="SUPFAM" id="SSF56112">
    <property type="entry name" value="Protein kinase-like (PK-like)"/>
    <property type="match status" value="1"/>
</dbReference>
<name>A0A815PHU9_9BILA</name>
<dbReference type="Gene3D" id="1.10.1070.11">
    <property type="entry name" value="Phosphatidylinositol 3-/4-kinase, catalytic domain"/>
    <property type="match status" value="1"/>
</dbReference>
<dbReference type="Pfam" id="PF08771">
    <property type="entry name" value="FRB_dom"/>
    <property type="match status" value="1"/>
</dbReference>
<dbReference type="GO" id="GO:0044877">
    <property type="term" value="F:protein-containing complex binding"/>
    <property type="evidence" value="ECO:0007669"/>
    <property type="project" value="InterPro"/>
</dbReference>
<protein>
    <recommendedName>
        <fullName evidence="1">non-specific serine/threonine protein kinase</fullName>
        <ecNumber evidence="1">2.7.11.1</ecNumber>
    </recommendedName>
</protein>
<dbReference type="EMBL" id="CAJOBD010004267">
    <property type="protein sequence ID" value="CAF3987475.1"/>
    <property type="molecule type" value="Genomic_DNA"/>
</dbReference>
<dbReference type="AlphaFoldDB" id="A0A815PHU9"/>
<evidence type="ECO:0000256" key="6">
    <source>
        <dbReference type="SAM" id="MobiDB-lite"/>
    </source>
</evidence>
<organism evidence="9 11">
    <name type="scientific">Rotaria sordida</name>
    <dbReference type="NCBI Taxonomy" id="392033"/>
    <lineage>
        <taxon>Eukaryota</taxon>
        <taxon>Metazoa</taxon>
        <taxon>Spiralia</taxon>
        <taxon>Gnathifera</taxon>
        <taxon>Rotifera</taxon>
        <taxon>Eurotatoria</taxon>
        <taxon>Bdelloidea</taxon>
        <taxon>Philodinida</taxon>
        <taxon>Philodinidae</taxon>
        <taxon>Rotaria</taxon>
    </lineage>
</organism>
<dbReference type="Proteomes" id="UP000663836">
    <property type="component" value="Unassembled WGS sequence"/>
</dbReference>
<dbReference type="Pfam" id="PF02260">
    <property type="entry name" value="FATC"/>
    <property type="match status" value="1"/>
</dbReference>
<dbReference type="PROSITE" id="PS00915">
    <property type="entry name" value="PI3_4_KINASE_1"/>
    <property type="match status" value="1"/>
</dbReference>
<dbReference type="InterPro" id="IPR000403">
    <property type="entry name" value="PI3/4_kinase_cat_dom"/>
</dbReference>
<gene>
    <name evidence="10" type="ORF">JBS370_LOCUS25529</name>
    <name evidence="9" type="ORF">ZHD862_LOCUS35186</name>
</gene>
<evidence type="ECO:0000256" key="5">
    <source>
        <dbReference type="ARBA" id="ARBA00022840"/>
    </source>
</evidence>
<dbReference type="GO" id="GO:0004674">
    <property type="term" value="F:protein serine/threonine kinase activity"/>
    <property type="evidence" value="ECO:0007669"/>
    <property type="project" value="UniProtKB-EC"/>
</dbReference>
<dbReference type="Pfam" id="PF00454">
    <property type="entry name" value="PI3_PI4_kinase"/>
    <property type="match status" value="1"/>
</dbReference>
<evidence type="ECO:0000313" key="9">
    <source>
        <dbReference type="EMBL" id="CAF1449106.1"/>
    </source>
</evidence>
<dbReference type="SMART" id="SM01343">
    <property type="entry name" value="FATC"/>
    <property type="match status" value="1"/>
</dbReference>
<dbReference type="InterPro" id="IPR018936">
    <property type="entry name" value="PI3/4_kinase_CS"/>
</dbReference>
<dbReference type="InterPro" id="IPR011009">
    <property type="entry name" value="Kinase-like_dom_sf"/>
</dbReference>
<dbReference type="GO" id="GO:0005634">
    <property type="term" value="C:nucleus"/>
    <property type="evidence" value="ECO:0007669"/>
    <property type="project" value="TreeGrafter"/>
</dbReference>
<dbReference type="PANTHER" id="PTHR11139:SF9">
    <property type="entry name" value="SERINE_THREONINE-PROTEIN KINASE MTOR"/>
    <property type="match status" value="1"/>
</dbReference>
<accession>A0A815PHU9</accession>
<dbReference type="PROSITE" id="PS51190">
    <property type="entry name" value="FATC"/>
    <property type="match status" value="1"/>
</dbReference>
<evidence type="ECO:0000256" key="1">
    <source>
        <dbReference type="ARBA" id="ARBA00012513"/>
    </source>
</evidence>
<dbReference type="InterPro" id="IPR036940">
    <property type="entry name" value="PI3/4_kinase_cat_sf"/>
</dbReference>
<evidence type="ECO:0000259" key="8">
    <source>
        <dbReference type="PROSITE" id="PS51190"/>
    </source>
</evidence>
<dbReference type="SMART" id="SM00146">
    <property type="entry name" value="PI3Kc"/>
    <property type="match status" value="1"/>
</dbReference>
<dbReference type="SMART" id="SM01345">
    <property type="entry name" value="Rapamycin_bind"/>
    <property type="match status" value="1"/>
</dbReference>
<dbReference type="Proteomes" id="UP000663864">
    <property type="component" value="Unassembled WGS sequence"/>
</dbReference>
<evidence type="ECO:0000256" key="2">
    <source>
        <dbReference type="ARBA" id="ARBA00022679"/>
    </source>
</evidence>
<feature type="domain" description="FATC" evidence="8">
    <location>
        <begin position="325"/>
        <end position="356"/>
    </location>
</feature>
<comment type="caution">
    <text evidence="9">The sequence shown here is derived from an EMBL/GenBank/DDBJ whole genome shotgun (WGS) entry which is preliminary data.</text>
</comment>
<dbReference type="GO" id="GO:0005737">
    <property type="term" value="C:cytoplasm"/>
    <property type="evidence" value="ECO:0007669"/>
    <property type="project" value="TreeGrafter"/>
</dbReference>
<dbReference type="EMBL" id="CAJNOT010004901">
    <property type="protein sequence ID" value="CAF1449106.1"/>
    <property type="molecule type" value="Genomic_DNA"/>
</dbReference>
<sequence>MIETLEPLPTAIERESATIDERKFLDSYGNDLTQDHQCICRFQCTTVQNQLIQAWHLYYQLFTCIRTQLASITSLELEYVFPRLIINCQNLELAVLVITSKQRPRKISIRGSDGYEYVFLLKGYEDLRQDERVMQLFGLVSEFLLTNDETRRRNFTIQRHPVIPLALNNGLLSVVAPCDTIYALIKEHQGDDLAKILWHKSSSAEIWLNRRSNYTRSLAVMSMVGCILGLDDCHASNLMLDRTSEKVVHIDFGKAIEVTGIDGTFRMPYEYVMNVLRENRDSLKAVLEAYSTTISKTSSRLPETDNEHESTVGEKNATTTYSRTGSNNTSTQVELLIQQATSHENLCHLYIGWCPF</sequence>
<dbReference type="SUPFAM" id="SSF47212">
    <property type="entry name" value="FKBP12-rapamycin-binding domain of FKBP-rapamycin-associated protein (FRAP)"/>
    <property type="match status" value="1"/>
</dbReference>
<evidence type="ECO:0000313" key="11">
    <source>
        <dbReference type="Proteomes" id="UP000663864"/>
    </source>
</evidence>
<keyword evidence="3" id="KW-0547">Nucleotide-binding</keyword>
<dbReference type="InterPro" id="IPR009076">
    <property type="entry name" value="FRB_dom"/>
</dbReference>
<keyword evidence="5" id="KW-0067">ATP-binding</keyword>
<dbReference type="GO" id="GO:0038202">
    <property type="term" value="P:TORC1 signaling"/>
    <property type="evidence" value="ECO:0007669"/>
    <property type="project" value="TreeGrafter"/>
</dbReference>
<feature type="domain" description="PI3K/PI4K catalytic" evidence="7">
    <location>
        <begin position="91"/>
        <end position="356"/>
    </location>
</feature>
<dbReference type="GO" id="GO:0016242">
    <property type="term" value="P:negative regulation of macroautophagy"/>
    <property type="evidence" value="ECO:0007669"/>
    <property type="project" value="TreeGrafter"/>
</dbReference>
<evidence type="ECO:0000256" key="3">
    <source>
        <dbReference type="ARBA" id="ARBA00022741"/>
    </source>
</evidence>
<proteinExistence type="predicted"/>
<dbReference type="InterPro" id="IPR050517">
    <property type="entry name" value="DDR_Repair_Kinase"/>
</dbReference>
<evidence type="ECO:0000313" key="10">
    <source>
        <dbReference type="EMBL" id="CAF3987475.1"/>
    </source>
</evidence>
<feature type="compositionally biased region" description="Polar residues" evidence="6">
    <location>
        <begin position="316"/>
        <end position="328"/>
    </location>
</feature>
<keyword evidence="2" id="KW-0808">Transferase</keyword>
<dbReference type="EC" id="2.7.11.1" evidence="1"/>
<feature type="region of interest" description="Disordered" evidence="6">
    <location>
        <begin position="297"/>
        <end position="328"/>
    </location>
</feature>
<evidence type="ECO:0000256" key="4">
    <source>
        <dbReference type="ARBA" id="ARBA00022777"/>
    </source>
</evidence>
<dbReference type="PROSITE" id="PS50290">
    <property type="entry name" value="PI3_4_KINASE_3"/>
    <property type="match status" value="1"/>
</dbReference>
<reference evidence="9" key="1">
    <citation type="submission" date="2021-02" db="EMBL/GenBank/DDBJ databases">
        <authorList>
            <person name="Nowell W R."/>
        </authorList>
    </citation>
    <scope>NUCLEOTIDE SEQUENCE</scope>
</reference>